<feature type="compositionally biased region" description="Basic and acidic residues" evidence="1">
    <location>
        <begin position="118"/>
        <end position="131"/>
    </location>
</feature>
<sequence length="228" mass="26940">MEHKDDDDDDVSFAKWMSSFWGHSWIEEEERGLRDRHGSQDASYRKTSLPCPEKGPTDQEDKISVQHETCLVSNLWTFCLRANIVQSYYIVKYKHFTLYSQFPVLPRIMSSDSHPRRHSYEDQGVRSRTHVQDYRKCSGDGSFKESLESKGRSHSKIQAFSESSEEQLCFRTKRSVSLGPESRKERNERECWRLEMMRSRKKVEERRSSRKEEREEAHTPALPEKGPE</sequence>
<feature type="compositionally biased region" description="Basic and acidic residues" evidence="1">
    <location>
        <begin position="181"/>
        <end position="218"/>
    </location>
</feature>
<dbReference type="EMBL" id="JWIN03000001">
    <property type="protein sequence ID" value="KAB1283827.1"/>
    <property type="molecule type" value="Genomic_DNA"/>
</dbReference>
<keyword evidence="3" id="KW-1185">Reference proteome</keyword>
<dbReference type="Pfam" id="PF15419">
    <property type="entry name" value="LNP1"/>
    <property type="match status" value="2"/>
</dbReference>
<dbReference type="AlphaFoldDB" id="A0A5N4EKB5"/>
<dbReference type="InterPro" id="IPR029280">
    <property type="entry name" value="LNP1"/>
</dbReference>
<dbReference type="STRING" id="9838.ENSCDRP00005002959"/>
<organism evidence="2 3">
    <name type="scientific">Camelus dromedarius</name>
    <name type="common">Dromedary</name>
    <name type="synonym">Arabian camel</name>
    <dbReference type="NCBI Taxonomy" id="9838"/>
    <lineage>
        <taxon>Eukaryota</taxon>
        <taxon>Metazoa</taxon>
        <taxon>Chordata</taxon>
        <taxon>Craniata</taxon>
        <taxon>Vertebrata</taxon>
        <taxon>Euteleostomi</taxon>
        <taxon>Mammalia</taxon>
        <taxon>Eutheria</taxon>
        <taxon>Laurasiatheria</taxon>
        <taxon>Artiodactyla</taxon>
        <taxon>Tylopoda</taxon>
        <taxon>Camelidae</taxon>
        <taxon>Camelus</taxon>
    </lineage>
</organism>
<reference evidence="2 3" key="1">
    <citation type="journal article" date="2019" name="Mol. Ecol. Resour.">
        <title>Improving Illumina assemblies with Hi-C and long reads: an example with the North African dromedary.</title>
        <authorList>
            <person name="Elbers J.P."/>
            <person name="Rogers M.F."/>
            <person name="Perelman P.L."/>
            <person name="Proskuryakova A.A."/>
            <person name="Serdyukova N.A."/>
            <person name="Johnson W.E."/>
            <person name="Horin P."/>
            <person name="Corander J."/>
            <person name="Murphy D."/>
            <person name="Burger P.A."/>
        </authorList>
    </citation>
    <scope>NUCLEOTIDE SEQUENCE [LARGE SCALE GENOMIC DNA]</scope>
    <source>
        <strain evidence="2">Drom800</strain>
        <tissue evidence="2">Blood</tissue>
    </source>
</reference>
<gene>
    <name evidence="2" type="ORF">Cadr_000000903</name>
</gene>
<dbReference type="Proteomes" id="UP000299084">
    <property type="component" value="Unassembled WGS sequence"/>
</dbReference>
<accession>A0A5N4EKB5</accession>
<proteinExistence type="predicted"/>
<feature type="region of interest" description="Disordered" evidence="1">
    <location>
        <begin position="32"/>
        <end position="60"/>
    </location>
</feature>
<feature type="region of interest" description="Disordered" evidence="1">
    <location>
        <begin position="111"/>
        <end position="131"/>
    </location>
</feature>
<feature type="region of interest" description="Disordered" evidence="1">
    <location>
        <begin position="179"/>
        <end position="228"/>
    </location>
</feature>
<dbReference type="PANTHER" id="PTHR35667:SF1">
    <property type="entry name" value="LEUKEMIA NUP98 FUSION PARTNER 1"/>
    <property type="match status" value="1"/>
</dbReference>
<evidence type="ECO:0000256" key="1">
    <source>
        <dbReference type="SAM" id="MobiDB-lite"/>
    </source>
</evidence>
<evidence type="ECO:0000313" key="3">
    <source>
        <dbReference type="Proteomes" id="UP000299084"/>
    </source>
</evidence>
<comment type="caution">
    <text evidence="2">The sequence shown here is derived from an EMBL/GenBank/DDBJ whole genome shotgun (WGS) entry which is preliminary data.</text>
</comment>
<evidence type="ECO:0000313" key="2">
    <source>
        <dbReference type="EMBL" id="KAB1283827.1"/>
    </source>
</evidence>
<protein>
    <submittedName>
        <fullName evidence="2">Leukemia NUP98 fusion partner 1</fullName>
    </submittedName>
</protein>
<dbReference type="PANTHER" id="PTHR35667">
    <property type="entry name" value="LEUKEMIA NUP98 FUSION PARTNER 1"/>
    <property type="match status" value="1"/>
</dbReference>
<name>A0A5N4EKB5_CAMDR</name>